<dbReference type="AlphaFoldDB" id="A0A8C8RSN3"/>
<accession>A0A8C8RSN3</accession>
<dbReference type="InterPro" id="IPR031389">
    <property type="entry name" value="RBIS"/>
</dbReference>
<evidence type="ECO:0000313" key="1">
    <source>
        <dbReference type="Ensembl" id="ENSPCEP00000009048.1"/>
    </source>
</evidence>
<name>A0A8C8RSN3_9SAUR</name>
<proteinExistence type="predicted"/>
<dbReference type="GO" id="GO:0005730">
    <property type="term" value="C:nucleolus"/>
    <property type="evidence" value="ECO:0007669"/>
    <property type="project" value="TreeGrafter"/>
</dbReference>
<dbReference type="PANTHER" id="PTHR35544:SF4">
    <property type="entry name" value="RIBOSOMAL BIOGENESIS FACTOR"/>
    <property type="match status" value="1"/>
</dbReference>
<sequence length="84" mass="9683">MGKNKGPKQKCVFHLARSRLLKAKHKAKPVTTCLMVNKALTEVQKENSLHRKFPSVGSCNSSLLTVEDHKLSNHFEIWMWFLYS</sequence>
<dbReference type="Ensembl" id="ENSPCET00000009368.1">
    <property type="protein sequence ID" value="ENSPCEP00000009048.1"/>
    <property type="gene ID" value="ENSPCEG00000007234.1"/>
</dbReference>
<dbReference type="Pfam" id="PF15679">
    <property type="entry name" value="DUF4665"/>
    <property type="match status" value="1"/>
</dbReference>
<dbReference type="PANTHER" id="PTHR35544">
    <property type="entry name" value="RIBOSOMAL BIOGENESIS FACTOR"/>
    <property type="match status" value="1"/>
</dbReference>
<dbReference type="Proteomes" id="UP000694393">
    <property type="component" value="Unplaced"/>
</dbReference>
<protein>
    <submittedName>
        <fullName evidence="1">Uncharacterized protein</fullName>
    </submittedName>
</protein>
<evidence type="ECO:0000313" key="2">
    <source>
        <dbReference type="Proteomes" id="UP000694393"/>
    </source>
</evidence>
<organism evidence="1 2">
    <name type="scientific">Pelusios castaneus</name>
    <name type="common">West African mud turtle</name>
    <dbReference type="NCBI Taxonomy" id="367368"/>
    <lineage>
        <taxon>Eukaryota</taxon>
        <taxon>Metazoa</taxon>
        <taxon>Chordata</taxon>
        <taxon>Craniata</taxon>
        <taxon>Vertebrata</taxon>
        <taxon>Euteleostomi</taxon>
        <taxon>Archelosauria</taxon>
        <taxon>Testudinata</taxon>
        <taxon>Testudines</taxon>
        <taxon>Pleurodira</taxon>
        <taxon>Pelomedusidae</taxon>
        <taxon>Pelusios</taxon>
    </lineage>
</organism>
<dbReference type="GO" id="GO:0042254">
    <property type="term" value="P:ribosome biogenesis"/>
    <property type="evidence" value="ECO:0007669"/>
    <property type="project" value="InterPro"/>
</dbReference>
<keyword evidence="2" id="KW-1185">Reference proteome</keyword>
<reference evidence="1" key="2">
    <citation type="submission" date="2025-09" db="UniProtKB">
        <authorList>
            <consortium name="Ensembl"/>
        </authorList>
    </citation>
    <scope>IDENTIFICATION</scope>
</reference>
<reference evidence="1" key="1">
    <citation type="submission" date="2025-08" db="UniProtKB">
        <authorList>
            <consortium name="Ensembl"/>
        </authorList>
    </citation>
    <scope>IDENTIFICATION</scope>
</reference>